<organism evidence="2 3">
    <name type="scientific">Sulfurihydrogenibium azorense (strain DSM 15241 / OCM 825 / Az-Fu1)</name>
    <dbReference type="NCBI Taxonomy" id="204536"/>
    <lineage>
        <taxon>Bacteria</taxon>
        <taxon>Pseudomonadati</taxon>
        <taxon>Aquificota</taxon>
        <taxon>Aquificia</taxon>
        <taxon>Aquificales</taxon>
        <taxon>Hydrogenothermaceae</taxon>
        <taxon>Sulfurihydrogenibium</taxon>
    </lineage>
</organism>
<dbReference type="InterPro" id="IPR041633">
    <property type="entry name" value="Polbeta"/>
</dbReference>
<accession>C1DT91</accession>
<dbReference type="InterPro" id="IPR043519">
    <property type="entry name" value="NT_sf"/>
</dbReference>
<dbReference type="RefSeq" id="WP_012674407.1">
    <property type="nucleotide sequence ID" value="NC_012438.1"/>
</dbReference>
<proteinExistence type="predicted"/>
<sequence length="99" mass="11444">MTKNNLRLSDEEINVIKMVIKNYDPNARVFIFGSRTDLNKKGGDIDILVVSNNIDYKKRRKIKVDLLLALGDRKIDLIITDNPEKTEFTKLAYKYGVEI</sequence>
<name>C1DT91_SULAA</name>
<dbReference type="OrthoDB" id="14556at2"/>
<dbReference type="KEGG" id="saf:SULAZ_0334"/>
<dbReference type="AlphaFoldDB" id="C1DT91"/>
<dbReference type="eggNOG" id="COG5260">
    <property type="taxonomic scope" value="Bacteria"/>
</dbReference>
<reference evidence="2 3" key="1">
    <citation type="journal article" date="2009" name="J. Bacteriol.">
        <title>Complete and draft genome sequences of six members of the Aquificales.</title>
        <authorList>
            <person name="Reysenbach A.L."/>
            <person name="Hamamura N."/>
            <person name="Podar M."/>
            <person name="Griffiths E."/>
            <person name="Ferreira S."/>
            <person name="Hochstein R."/>
            <person name="Heidelberg J."/>
            <person name="Johnson J."/>
            <person name="Mead D."/>
            <person name="Pohorille A."/>
            <person name="Sarmiento M."/>
            <person name="Schweighofer K."/>
            <person name="Seshadri R."/>
            <person name="Voytek M.A."/>
        </authorList>
    </citation>
    <scope>NUCLEOTIDE SEQUENCE [LARGE SCALE GENOMIC DNA]</scope>
    <source>
        <strain evidence="3">Az-Fu1 / DSM 15241 / OCM 825</strain>
    </source>
</reference>
<dbReference type="Pfam" id="PF18765">
    <property type="entry name" value="Polbeta"/>
    <property type="match status" value="1"/>
</dbReference>
<protein>
    <submittedName>
        <fullName evidence="2">DNA polymerase, beta domain protein region</fullName>
    </submittedName>
</protein>
<dbReference type="Gene3D" id="3.30.460.10">
    <property type="entry name" value="Beta Polymerase, domain 2"/>
    <property type="match status" value="1"/>
</dbReference>
<dbReference type="STRING" id="204536.SULAZ_0334"/>
<dbReference type="EMBL" id="CP001229">
    <property type="protein sequence ID" value="ACN99088.1"/>
    <property type="molecule type" value="Genomic_DNA"/>
</dbReference>
<evidence type="ECO:0000313" key="3">
    <source>
        <dbReference type="Proteomes" id="UP000001369"/>
    </source>
</evidence>
<keyword evidence="3" id="KW-1185">Reference proteome</keyword>
<gene>
    <name evidence="2" type="ordered locus">SULAZ_0334</name>
</gene>
<dbReference type="CDD" id="cd05403">
    <property type="entry name" value="NT_KNTase_like"/>
    <property type="match status" value="1"/>
</dbReference>
<evidence type="ECO:0000259" key="1">
    <source>
        <dbReference type="Pfam" id="PF18765"/>
    </source>
</evidence>
<feature type="domain" description="Polymerase beta nucleotidyltransferase" evidence="1">
    <location>
        <begin position="16"/>
        <end position="96"/>
    </location>
</feature>
<dbReference type="HOGENOM" id="CLU_164558_0_0_0"/>
<dbReference type="SUPFAM" id="SSF81301">
    <property type="entry name" value="Nucleotidyltransferase"/>
    <property type="match status" value="1"/>
</dbReference>
<dbReference type="Proteomes" id="UP000001369">
    <property type="component" value="Chromosome"/>
</dbReference>
<evidence type="ECO:0000313" key="2">
    <source>
        <dbReference type="EMBL" id="ACN99088.1"/>
    </source>
</evidence>